<proteinExistence type="predicted"/>
<accession>A0AB74BD77</accession>
<evidence type="ECO:0000259" key="1">
    <source>
        <dbReference type="Pfam" id="PF06812"/>
    </source>
</evidence>
<dbReference type="Proteomes" id="UP000268636">
    <property type="component" value="Unassembled WGS sequence"/>
</dbReference>
<dbReference type="NCBIfam" id="TIGR03362">
    <property type="entry name" value="VI_chp_7"/>
    <property type="match status" value="1"/>
</dbReference>
<gene>
    <name evidence="2" type="ORF">ALP42_01326</name>
</gene>
<dbReference type="Pfam" id="PF06812">
    <property type="entry name" value="ImpA_N"/>
    <property type="match status" value="1"/>
</dbReference>
<name>A0AB74BD77_PSESS</name>
<sequence>MAGKDKLSILYLYLDLARHPVAADDYAGEDIRFSTMFEVLERELGCTQAVFGEVNVDWLRIREGCEHILSNQSKDLRVASWLAWALYECESVSGLAAGLGLIHYLCKERWLLFHPRKLRTRSASMQWLLLKLEKALGEDISITHQLPEFQQLLRQLDGLDEIFNLYLGSDAPLLLPLRRRLARMIQRAEQVEQEPVKVVERVKQAAVQLFSSDSDIDNERDAQRALSMQENSVRSLCRWWLKQKTTDLRAFRLGRSQVWYAVDSLPERNSEKITQLRRLPADKLSNYQERFEQGLYADLIVDLEASLAGSPFWFDGQRMVWNCLKALGGEAAMREVEVQFALLLKRIPDLVELRFHDGVPFADEETLQWIAAHILVPEVHVSNARGSESQHDALEQSSLYHDALPVLQKKGLKAAVRLVNDHLKGVEGGRERFFCKLCIARLCIDAKKYELAKVQLEHLDQELQTAGLPAWEPTVFLDVSRLLYSCYERIALNEKAVARKEVIYQRLCHHDLERFIDS</sequence>
<feature type="domain" description="ImpA N-terminal" evidence="1">
    <location>
        <begin position="19"/>
        <end position="128"/>
    </location>
</feature>
<protein>
    <recommendedName>
        <fullName evidence="1">ImpA N-terminal domain-containing protein</fullName>
    </recommendedName>
</protein>
<dbReference type="InterPro" id="IPR010657">
    <property type="entry name" value="ImpA_N"/>
</dbReference>
<dbReference type="EMBL" id="RBTN01000263">
    <property type="protein sequence ID" value="RMT71460.1"/>
    <property type="molecule type" value="Genomic_DNA"/>
</dbReference>
<organism evidence="2 3">
    <name type="scientific">Pseudomonas savastanoi pv. nerii</name>
    <dbReference type="NCBI Taxonomy" id="360921"/>
    <lineage>
        <taxon>Bacteria</taxon>
        <taxon>Pseudomonadati</taxon>
        <taxon>Pseudomonadota</taxon>
        <taxon>Gammaproteobacteria</taxon>
        <taxon>Pseudomonadales</taxon>
        <taxon>Pseudomonadaceae</taxon>
        <taxon>Pseudomonas</taxon>
    </lineage>
</organism>
<evidence type="ECO:0000313" key="2">
    <source>
        <dbReference type="EMBL" id="RMT71460.1"/>
    </source>
</evidence>
<dbReference type="AlphaFoldDB" id="A0AB74BD77"/>
<evidence type="ECO:0000313" key="3">
    <source>
        <dbReference type="Proteomes" id="UP000268636"/>
    </source>
</evidence>
<dbReference type="PANTHER" id="PTHR37024">
    <property type="entry name" value="TYPE VI SECRETION SYSTEM DUF2094 AND IMPA-RELATED DOMAIN PROTEIN"/>
    <property type="match status" value="1"/>
</dbReference>
<dbReference type="PANTHER" id="PTHR37024:SF5">
    <property type="entry name" value="IMPA N-TERMINAL DOMAIN-CONTAINING PROTEIN"/>
    <property type="match status" value="1"/>
</dbReference>
<comment type="caution">
    <text evidence="2">The sequence shown here is derived from an EMBL/GenBank/DDBJ whole genome shotgun (WGS) entry which is preliminary data.</text>
</comment>
<dbReference type="InterPro" id="IPR017739">
    <property type="entry name" value="T6SS-assoc_VCA0119"/>
</dbReference>
<dbReference type="RefSeq" id="WP_122260437.1">
    <property type="nucleotide sequence ID" value="NZ_RBTN01000263.1"/>
</dbReference>
<dbReference type="Pfam" id="PF16989">
    <property type="entry name" value="T6SS_VasJ"/>
    <property type="match status" value="1"/>
</dbReference>
<reference evidence="2 3" key="1">
    <citation type="submission" date="2018-08" db="EMBL/GenBank/DDBJ databases">
        <title>Recombination of ecologically and evolutionarily significant loci maintains genetic cohesion in the Pseudomonas syringae species complex.</title>
        <authorList>
            <person name="Dillon M."/>
            <person name="Thakur S."/>
            <person name="Almeida R.N.D."/>
            <person name="Weir B.S."/>
            <person name="Guttman D.S."/>
        </authorList>
    </citation>
    <scope>NUCLEOTIDE SEQUENCE [LARGE SCALE GENOMIC DNA]</scope>
    <source>
        <strain evidence="2 3">ICMP 13786</strain>
    </source>
</reference>